<keyword evidence="2" id="KW-1185">Reference proteome</keyword>
<proteinExistence type="predicted"/>
<reference evidence="1 2" key="1">
    <citation type="submission" date="2023-11" db="EMBL/GenBank/DDBJ databases">
        <authorList>
            <person name="Cook R."/>
            <person name="Crisci M."/>
            <person name="Pye H."/>
            <person name="Adriaenssens E."/>
            <person name="Santini J."/>
        </authorList>
    </citation>
    <scope>NUCLEOTIDE SEQUENCE [LARGE SCALE GENOMIC DNA]</scope>
    <source>
        <strain evidence="1">Lak_Megaphage_RVC_AP3_GC26</strain>
    </source>
</reference>
<organism evidence="1 2">
    <name type="scientific">phage Lak_Megaphage_RVC_AP3_GC26</name>
    <dbReference type="NCBI Taxonomy" id="3109225"/>
    <lineage>
        <taxon>Viruses</taxon>
        <taxon>Duplodnaviria</taxon>
        <taxon>Heunggongvirae</taxon>
        <taxon>Uroviricota</taxon>
        <taxon>Caudoviricetes</taxon>
        <taxon>Caudoviricetes code 15 clade</taxon>
    </lineage>
</organism>
<evidence type="ECO:0000313" key="2">
    <source>
        <dbReference type="Proteomes" id="UP001348805"/>
    </source>
</evidence>
<dbReference type="EMBL" id="OR769219">
    <property type="protein sequence ID" value="WQJ51557.1"/>
    <property type="molecule type" value="Genomic_DNA"/>
</dbReference>
<name>A0ABZ0Z0F2_9CAUD</name>
<evidence type="ECO:0000313" key="1">
    <source>
        <dbReference type="EMBL" id="WQJ51557.1"/>
    </source>
</evidence>
<protein>
    <submittedName>
        <fullName evidence="1">Uncharacterized protein</fullName>
    </submittedName>
</protein>
<dbReference type="Proteomes" id="UP001348805">
    <property type="component" value="Segment"/>
</dbReference>
<accession>A0ABZ0Z0F2</accession>
<sequence>MNIFKLIKLLFSSKQYVIYVVNKKDEIIKKESSNITEDFQHHIFNDSRVSLINNVTEEKYGESLEQYEPDLFNAYKEADYQIAKSEYLQAELDYYKLVNNPTSGDANVLYTNYRRLQQLKDKYENFQ</sequence>